<comment type="caution">
    <text evidence="2">The sequence shown here is derived from an EMBL/GenBank/DDBJ whole genome shotgun (WGS) entry which is preliminary data.</text>
</comment>
<evidence type="ECO:0000313" key="2">
    <source>
        <dbReference type="EMBL" id="KAG5185044.1"/>
    </source>
</evidence>
<accession>A0A835Z7Y3</accession>
<organism evidence="2 3">
    <name type="scientific">Tribonema minus</name>
    <dbReference type="NCBI Taxonomy" id="303371"/>
    <lineage>
        <taxon>Eukaryota</taxon>
        <taxon>Sar</taxon>
        <taxon>Stramenopiles</taxon>
        <taxon>Ochrophyta</taxon>
        <taxon>PX clade</taxon>
        <taxon>Xanthophyceae</taxon>
        <taxon>Tribonematales</taxon>
        <taxon>Tribonemataceae</taxon>
        <taxon>Tribonema</taxon>
    </lineage>
</organism>
<reference evidence="2" key="1">
    <citation type="submission" date="2021-02" db="EMBL/GenBank/DDBJ databases">
        <title>First Annotated Genome of the Yellow-green Alga Tribonema minus.</title>
        <authorList>
            <person name="Mahan K.M."/>
        </authorList>
    </citation>
    <scope>NUCLEOTIDE SEQUENCE</scope>
    <source>
        <strain evidence="2">UTEX B ZZ1240</strain>
    </source>
</reference>
<name>A0A835Z7Y3_9STRA</name>
<keyword evidence="3" id="KW-1185">Reference proteome</keyword>
<dbReference type="Proteomes" id="UP000664859">
    <property type="component" value="Unassembled WGS sequence"/>
</dbReference>
<proteinExistence type="predicted"/>
<dbReference type="AlphaFoldDB" id="A0A835Z7Y3"/>
<gene>
    <name evidence="2" type="ORF">JKP88DRAFT_255149</name>
</gene>
<dbReference type="EMBL" id="JAFCMP010000144">
    <property type="protein sequence ID" value="KAG5185044.1"/>
    <property type="molecule type" value="Genomic_DNA"/>
</dbReference>
<feature type="region of interest" description="Disordered" evidence="1">
    <location>
        <begin position="671"/>
        <end position="707"/>
    </location>
</feature>
<evidence type="ECO:0000256" key="1">
    <source>
        <dbReference type="SAM" id="MobiDB-lite"/>
    </source>
</evidence>
<sequence>MHIHRDHLDFDCALLSFDAAMRGDRVEGVVDAVTINDAYELLVVYTGRGERVLDDLSCFLYNPKKSKQVIRVHADCTRLALERDADLFLSRGRRRILPAAGAFLVRGITETCEKPVPMSYTKNVLSRDFVHCVDMHAKTRLSKLLYPRLMIDSDIITYKRLDTPARAKPEVDEVERTIASFCEEPQVRLVSKSFAVGFCDTHTPRAFAMFRAASAGDWLSVMNFIEAGAVPSAACVAAAVGTPHLRALVDAGGGVTHPFFVERTLQCMDTYAASIVKNFGPSINFQRWMVGAAGSLRSMNMAMELGLNVCDDTFLCVASSFGDESVLRSLLQMKRWGRSDRRIAAEKANTVETVRQLKAYDREVARSAALRNKLAVLEHAYIDGVHRETMMDCAWMGAVDTYHFLATMYPVTHRHAEPAARRGCLPIVETVLRRGKRFPVAAVLTTAVQRGYADIVRLLIARKRTEVCKHAAGCLRLSPSPHISKMLMACINDPWSVTGCVQGFLGLPLDTLVEMTGDDFAWTAEEVYNCKRILQNVAVADFLILRGVAFPCEMPWEYVERGGDWVVMERWWDLYPHTEVRGLQFVKRGAFSAREYDASRPVTLKQYETLARREAMRKRRYDMVASSTVERVGRYAVVQQHVVLPIRYAECPRGGFPRVPRLADQQRLRAHEHRSVFRDPRHRRPRAAPHHVHAPAPQHGGSEHSRVSHRVLEGVYGLAPCVVVKVVRARQQQGRCARRTLPVVCADGGVG</sequence>
<protein>
    <submittedName>
        <fullName evidence="2">Uncharacterized protein</fullName>
    </submittedName>
</protein>
<evidence type="ECO:0000313" key="3">
    <source>
        <dbReference type="Proteomes" id="UP000664859"/>
    </source>
</evidence>
<feature type="compositionally biased region" description="Basic residues" evidence="1">
    <location>
        <begin position="680"/>
        <end position="693"/>
    </location>
</feature>